<reference evidence="1" key="1">
    <citation type="submission" date="2022-10" db="EMBL/GenBank/DDBJ databases">
        <title>Genome sequences of endogenous nimaviruses in decapod crustaceans.</title>
        <authorList>
            <person name="Kawato S."/>
            <person name="Nozaki R."/>
            <person name="Kondo H."/>
            <person name="Hirono I."/>
        </authorList>
    </citation>
    <scope>NUCLEOTIDE SEQUENCE</scope>
    <source>
        <strain evidence="1">Okinawa2016</strain>
    </source>
</reference>
<protein>
    <submittedName>
        <fullName evidence="1">Uncharacterized protein</fullName>
    </submittedName>
</protein>
<accession>A0A9C7EYI3</accession>
<evidence type="ECO:0000313" key="1">
    <source>
        <dbReference type="EMBL" id="BDT62375.1"/>
    </source>
</evidence>
<sequence>MSLPNDNEKFVNTLLDVHSLLSEECHHSNDWKTDFEKSIYGDLRALDASSLFESLLNFLIDDKIDHTIKKEVDDPSYGTNRETGYDDIDKLFGLDVDNYDVKTLVIGEMLRHENHRKTLGVQITHGNKYAALFTTIVNIMYRYLKLSKIIWMQFWGVTKIGDIFNNRILNQEENEERIEARKKAIKNINDIITQQQKCKKKSDQSEGIVNTIIVEETVPPIKTVIVDKIYPYLLALKNI</sequence>
<proteinExistence type="predicted"/>
<organism evidence="1">
    <name type="scientific">Melicertus latisulcatus majanivirus</name>
    <dbReference type="NCBI Taxonomy" id="2984277"/>
    <lineage>
        <taxon>Viruses</taxon>
        <taxon>Viruses incertae sedis</taxon>
        <taxon>Naldaviricetes</taxon>
        <taxon>Nimaviridae</taxon>
    </lineage>
</organism>
<name>A0A9C7EYI3_9VIRU</name>
<dbReference type="EMBL" id="LC738874">
    <property type="protein sequence ID" value="BDT62375.1"/>
    <property type="molecule type" value="Genomic_DNA"/>
</dbReference>